<organism evidence="6">
    <name type="scientific">hydrothermal vent metagenome</name>
    <dbReference type="NCBI Taxonomy" id="652676"/>
    <lineage>
        <taxon>unclassified sequences</taxon>
        <taxon>metagenomes</taxon>
        <taxon>ecological metagenomes</taxon>
    </lineage>
</organism>
<dbReference type="EMBL" id="UOGF01000034">
    <property type="protein sequence ID" value="VAX27905.1"/>
    <property type="molecule type" value="Genomic_DNA"/>
</dbReference>
<dbReference type="Pfam" id="PF00563">
    <property type="entry name" value="EAL"/>
    <property type="match status" value="1"/>
</dbReference>
<accession>A0A3B1D852</accession>
<dbReference type="CDD" id="cd00130">
    <property type="entry name" value="PAS"/>
    <property type="match status" value="1"/>
</dbReference>
<dbReference type="Pfam" id="PF00571">
    <property type="entry name" value="CBS"/>
    <property type="match status" value="4"/>
</dbReference>
<dbReference type="NCBIfam" id="TIGR00254">
    <property type="entry name" value="GGDEF"/>
    <property type="match status" value="1"/>
</dbReference>
<dbReference type="InterPro" id="IPR046342">
    <property type="entry name" value="CBS_dom_sf"/>
</dbReference>
<dbReference type="PANTHER" id="PTHR44757">
    <property type="entry name" value="DIGUANYLATE CYCLASE DGCP"/>
    <property type="match status" value="1"/>
</dbReference>
<dbReference type="SUPFAM" id="SSF55785">
    <property type="entry name" value="PYP-like sensor domain (PAS domain)"/>
    <property type="match status" value="1"/>
</dbReference>
<dbReference type="PROSITE" id="PS50887">
    <property type="entry name" value="GGDEF"/>
    <property type="match status" value="1"/>
</dbReference>
<dbReference type="Gene3D" id="3.30.450.20">
    <property type="entry name" value="PAS domain"/>
    <property type="match status" value="1"/>
</dbReference>
<dbReference type="Gene3D" id="3.20.20.450">
    <property type="entry name" value="EAL domain"/>
    <property type="match status" value="1"/>
</dbReference>
<dbReference type="FunFam" id="3.30.70.270:FF:000001">
    <property type="entry name" value="Diguanylate cyclase domain protein"/>
    <property type="match status" value="1"/>
</dbReference>
<dbReference type="SUPFAM" id="SSF54631">
    <property type="entry name" value="CBS-domain pair"/>
    <property type="match status" value="2"/>
</dbReference>
<feature type="domain" description="PAC" evidence="2">
    <location>
        <begin position="353"/>
        <end position="405"/>
    </location>
</feature>
<evidence type="ECO:0000259" key="2">
    <source>
        <dbReference type="PROSITE" id="PS50113"/>
    </source>
</evidence>
<feature type="domain" description="GGDEF" evidence="4">
    <location>
        <begin position="437"/>
        <end position="574"/>
    </location>
</feature>
<dbReference type="PROSITE" id="PS50113">
    <property type="entry name" value="PAC"/>
    <property type="match status" value="1"/>
</dbReference>
<dbReference type="InterPro" id="IPR000644">
    <property type="entry name" value="CBS_dom"/>
</dbReference>
<dbReference type="Pfam" id="PF00990">
    <property type="entry name" value="GGDEF"/>
    <property type="match status" value="1"/>
</dbReference>
<dbReference type="SUPFAM" id="SSF55073">
    <property type="entry name" value="Nucleotide cyclase"/>
    <property type="match status" value="1"/>
</dbReference>
<dbReference type="InterPro" id="IPR029787">
    <property type="entry name" value="Nucleotide_cyclase"/>
</dbReference>
<dbReference type="InterPro" id="IPR035919">
    <property type="entry name" value="EAL_sf"/>
</dbReference>
<dbReference type="InterPro" id="IPR035965">
    <property type="entry name" value="PAS-like_dom_sf"/>
</dbReference>
<feature type="domain" description="CBS" evidence="5">
    <location>
        <begin position="133"/>
        <end position="201"/>
    </location>
</feature>
<dbReference type="SUPFAM" id="SSF141868">
    <property type="entry name" value="EAL domain-like"/>
    <property type="match status" value="1"/>
</dbReference>
<dbReference type="SMART" id="SM00116">
    <property type="entry name" value="CBS"/>
    <property type="match status" value="4"/>
</dbReference>
<dbReference type="InterPro" id="IPR043128">
    <property type="entry name" value="Rev_trsase/Diguanyl_cyclase"/>
</dbReference>
<dbReference type="NCBIfam" id="TIGR00229">
    <property type="entry name" value="sensory_box"/>
    <property type="match status" value="1"/>
</dbReference>
<evidence type="ECO:0000313" key="6">
    <source>
        <dbReference type="EMBL" id="VAX27905.1"/>
    </source>
</evidence>
<dbReference type="Gene3D" id="3.10.580.10">
    <property type="entry name" value="CBS-domain"/>
    <property type="match status" value="2"/>
</dbReference>
<feature type="domain" description="CBS" evidence="5">
    <location>
        <begin position="11"/>
        <end position="67"/>
    </location>
</feature>
<dbReference type="SMART" id="SM00091">
    <property type="entry name" value="PAS"/>
    <property type="match status" value="1"/>
</dbReference>
<dbReference type="InterPro" id="IPR000014">
    <property type="entry name" value="PAS"/>
</dbReference>
<dbReference type="AlphaFoldDB" id="A0A3B1D852"/>
<dbReference type="PROSITE" id="PS51371">
    <property type="entry name" value="CBS"/>
    <property type="match status" value="3"/>
</dbReference>
<evidence type="ECO:0000259" key="3">
    <source>
        <dbReference type="PROSITE" id="PS50883"/>
    </source>
</evidence>
<dbReference type="SMART" id="SM00052">
    <property type="entry name" value="EAL"/>
    <property type="match status" value="1"/>
</dbReference>
<evidence type="ECO:0000259" key="5">
    <source>
        <dbReference type="PROSITE" id="PS51371"/>
    </source>
</evidence>
<evidence type="ECO:0000259" key="4">
    <source>
        <dbReference type="PROSITE" id="PS50887"/>
    </source>
</evidence>
<dbReference type="InterPro" id="IPR000160">
    <property type="entry name" value="GGDEF_dom"/>
</dbReference>
<feature type="domain" description="PAS" evidence="1">
    <location>
        <begin position="280"/>
        <end position="326"/>
    </location>
</feature>
<dbReference type="InterPro" id="IPR001633">
    <property type="entry name" value="EAL_dom"/>
</dbReference>
<dbReference type="CDD" id="cd01949">
    <property type="entry name" value="GGDEF"/>
    <property type="match status" value="1"/>
</dbReference>
<dbReference type="PROSITE" id="PS50112">
    <property type="entry name" value="PAS"/>
    <property type="match status" value="1"/>
</dbReference>
<reference evidence="6" key="1">
    <citation type="submission" date="2018-06" db="EMBL/GenBank/DDBJ databases">
        <authorList>
            <person name="Zhirakovskaya E."/>
        </authorList>
    </citation>
    <scope>NUCLEOTIDE SEQUENCE</scope>
</reference>
<dbReference type="SMART" id="SM00267">
    <property type="entry name" value="GGDEF"/>
    <property type="match status" value="1"/>
</dbReference>
<dbReference type="InterPro" id="IPR052155">
    <property type="entry name" value="Biofilm_reg_signaling"/>
</dbReference>
<protein>
    <submittedName>
        <fullName evidence="6">Diguanylate cyclase/phosphodiesterase (GGDEF &amp; EAL domains) with PAS/PAC sensor(S)</fullName>
    </submittedName>
</protein>
<dbReference type="InterPro" id="IPR000700">
    <property type="entry name" value="PAS-assoc_C"/>
</dbReference>
<name>A0A3B1D852_9ZZZZ</name>
<feature type="domain" description="CBS" evidence="5">
    <location>
        <begin position="205"/>
        <end position="265"/>
    </location>
</feature>
<dbReference type="Pfam" id="PF13426">
    <property type="entry name" value="PAS_9"/>
    <property type="match status" value="1"/>
</dbReference>
<gene>
    <name evidence="6" type="ORF">MNBD_NITROSPIRAE01-1467</name>
</gene>
<dbReference type="PANTHER" id="PTHR44757:SF2">
    <property type="entry name" value="BIOFILM ARCHITECTURE MAINTENANCE PROTEIN MBAA"/>
    <property type="match status" value="1"/>
</dbReference>
<dbReference type="PROSITE" id="PS50883">
    <property type="entry name" value="EAL"/>
    <property type="match status" value="1"/>
</dbReference>
<proteinExistence type="predicted"/>
<dbReference type="Gene3D" id="3.30.70.270">
    <property type="match status" value="1"/>
</dbReference>
<evidence type="ECO:0000259" key="1">
    <source>
        <dbReference type="PROSITE" id="PS50112"/>
    </source>
</evidence>
<sequence length="843" mass="94620">MSRKILVQDVVHPHILECKPSETLRRVTERMSEHASTAVLVIENDQAIGIWTEKDVLNFDFLTSNASTTSISEVMCLPVKTISGSMTLNDVTLAFNQDETQNYLVLGHDGRRLGIINQTDIVLSHDLNHFLHMRRVDEIVQPTVSIRKDATLSEAAYRMRESETDAIIVLPDSNVFSTSIGILSQRDLIRALAGKMDHAPVGEIATPSMLTVDKDETVFSARKTMIENGFRHLGVCDRAGHLMGIINFSAVLKCMQEIYFEGLRSVLERRSEALQRSQKHLALAEKIIEFSMDGILVTNELGVIQSVNPAFTQIMGYAPKEIIGKTTAILNSGRHDQVFYAVMWRQLKSQGHWQGEIWNRDKNGTIRPQSLAISQIPDDEGDSYSYAAMYRDISKMKEDEAEAQRLAFYDPLTGLPNRRAIEGRLEKKLATASRRRKYGALLYIDLDHFKPINDSLGHAIGDLLLIKVADRLSKILREEDTAARYGGDEFLVLLPELDDEMKVAAGFAQTVAEKIEVALQFSYQVEEHRLTLGASIGIAMFPEKHLHYKEILEQADIAMYRAKSSHQKVQFYDAARQASVAVRTELERDLSEALAQGALSLDYVPQVDTSSTVIGLEVVLCWNHPEKGRITLCDDLMAVEKSQSILPLGLWTLREVCMQAHSWATEKVAFRQLSLNICTHLFMQSDFVAQVERILQETGVDPRLLIFELTEGMVFSRFEEAVQKMKALKSCGIRFAIDDFGSGRSSLSALKILPLDTIKINYKYVHDVYENPNNGVIVQTIIAIACAMDFHVVAEGIEGKAELRSLKDMGCRAFQGDFICRSLTASEVPQVILNPPPRLKNIF</sequence>
<feature type="domain" description="EAL" evidence="3">
    <location>
        <begin position="583"/>
        <end position="836"/>
    </location>
</feature>
<dbReference type="CDD" id="cd01948">
    <property type="entry name" value="EAL"/>
    <property type="match status" value="1"/>
</dbReference>